<accession>A0A0C3AUA8</accession>
<proteinExistence type="predicted"/>
<dbReference type="Proteomes" id="UP000054097">
    <property type="component" value="Unassembled WGS sequence"/>
</dbReference>
<organism evidence="1 2">
    <name type="scientific">Serendipita vermifera MAFF 305830</name>
    <dbReference type="NCBI Taxonomy" id="933852"/>
    <lineage>
        <taxon>Eukaryota</taxon>
        <taxon>Fungi</taxon>
        <taxon>Dikarya</taxon>
        <taxon>Basidiomycota</taxon>
        <taxon>Agaricomycotina</taxon>
        <taxon>Agaricomycetes</taxon>
        <taxon>Sebacinales</taxon>
        <taxon>Serendipitaceae</taxon>
        <taxon>Serendipita</taxon>
    </lineage>
</organism>
<dbReference type="EMBL" id="KN824347">
    <property type="protein sequence ID" value="KIM22866.1"/>
    <property type="molecule type" value="Genomic_DNA"/>
</dbReference>
<sequence length="464" mass="53406">MSITPSPCWSKPSRSGRAHWDDYQSLRSSRSAEATAPTSNNQTILNAFVHPSYFKLPILSRLPNLELRDKEHEFAGRAATSSVDSGIHPCGLFTATNAEKLCVEASHPEIFSNVEFFELLYGADNDVPSKSANTNSPLRYKNHCVTLERVIANKHPLDEAKRVLTSISYESSADKPPTSSTRTLSCNNRKGVAFVNALRFLDDGKRSVEPVVVGEAYEMGSPRSRIWQANHLARVAGYASHKRVQTGIEAQLNSMQFTKLTGDSYKRVNLAHEWFRSSYEYNRTLEVVFLSAFGNSLWEAAIQQQCNETYYFYIHNHHSYGTCMPPRLDLRPVQIYDRIVRFEQYLVPMHGWSGEIEDEDLVLIRGPFESNDSPLRKQLHLGQYMHNEDPRHHILFAKSPETGGLERWRTRNLTEDGSLFRYSRRDIEPSLVEYDEIDHIELFRTSHCRRYFPRLRPNIYPTRR</sequence>
<dbReference type="HOGENOM" id="CLU_589457_0_0_1"/>
<keyword evidence="2" id="KW-1185">Reference proteome</keyword>
<evidence type="ECO:0000313" key="1">
    <source>
        <dbReference type="EMBL" id="KIM22866.1"/>
    </source>
</evidence>
<protein>
    <submittedName>
        <fullName evidence="1">Uncharacterized protein</fullName>
    </submittedName>
</protein>
<evidence type="ECO:0000313" key="2">
    <source>
        <dbReference type="Proteomes" id="UP000054097"/>
    </source>
</evidence>
<reference evidence="2" key="2">
    <citation type="submission" date="2015-01" db="EMBL/GenBank/DDBJ databases">
        <title>Evolutionary Origins and Diversification of the Mycorrhizal Mutualists.</title>
        <authorList>
            <consortium name="DOE Joint Genome Institute"/>
            <consortium name="Mycorrhizal Genomics Consortium"/>
            <person name="Kohler A."/>
            <person name="Kuo A."/>
            <person name="Nagy L.G."/>
            <person name="Floudas D."/>
            <person name="Copeland A."/>
            <person name="Barry K.W."/>
            <person name="Cichocki N."/>
            <person name="Veneault-Fourrey C."/>
            <person name="LaButti K."/>
            <person name="Lindquist E.A."/>
            <person name="Lipzen A."/>
            <person name="Lundell T."/>
            <person name="Morin E."/>
            <person name="Murat C."/>
            <person name="Riley R."/>
            <person name="Ohm R."/>
            <person name="Sun H."/>
            <person name="Tunlid A."/>
            <person name="Henrissat B."/>
            <person name="Grigoriev I.V."/>
            <person name="Hibbett D.S."/>
            <person name="Martin F."/>
        </authorList>
    </citation>
    <scope>NUCLEOTIDE SEQUENCE [LARGE SCALE GENOMIC DNA]</scope>
    <source>
        <strain evidence="2">MAFF 305830</strain>
    </source>
</reference>
<name>A0A0C3AUA8_SERVB</name>
<gene>
    <name evidence="1" type="ORF">M408DRAFT_28405</name>
</gene>
<reference evidence="1 2" key="1">
    <citation type="submission" date="2014-04" db="EMBL/GenBank/DDBJ databases">
        <authorList>
            <consortium name="DOE Joint Genome Institute"/>
            <person name="Kuo A."/>
            <person name="Zuccaro A."/>
            <person name="Kohler A."/>
            <person name="Nagy L.G."/>
            <person name="Floudas D."/>
            <person name="Copeland A."/>
            <person name="Barry K.W."/>
            <person name="Cichocki N."/>
            <person name="Veneault-Fourrey C."/>
            <person name="LaButti K."/>
            <person name="Lindquist E.A."/>
            <person name="Lipzen A."/>
            <person name="Lundell T."/>
            <person name="Morin E."/>
            <person name="Murat C."/>
            <person name="Sun H."/>
            <person name="Tunlid A."/>
            <person name="Henrissat B."/>
            <person name="Grigoriev I.V."/>
            <person name="Hibbett D.S."/>
            <person name="Martin F."/>
            <person name="Nordberg H.P."/>
            <person name="Cantor M.N."/>
            <person name="Hua S.X."/>
        </authorList>
    </citation>
    <scope>NUCLEOTIDE SEQUENCE [LARGE SCALE GENOMIC DNA]</scope>
    <source>
        <strain evidence="1 2">MAFF 305830</strain>
    </source>
</reference>
<dbReference type="AlphaFoldDB" id="A0A0C3AUA8"/>